<dbReference type="Gene3D" id="3.20.20.80">
    <property type="entry name" value="Glycosidases"/>
    <property type="match status" value="1"/>
</dbReference>
<sequence length="618" mass="72149">MRGNIKNILFSVLVFTIFGLNAQAQIERVEPPFWWAGMEKSEIQILFYGKNIADYQVSLQEEIPVTSITKTENPNYIFVNVETKGVAPGTLHFDFQQKNGKNFTREYQLKERRKNSATREGYNSSDVIYLLMPDRFANGNPDNDSVDGLTDKLNRKEKGGRHGGDIQGIIDHLDYLENLGVTAVWSTPLLEDNDPRYSYHTYAQSDVYKIDPRFGSNEDYKELASELHKRDMKLVMDYVTNHWGREHWMIKDLPIYDWINQFPGYAQSNYRMETQFDPHRSHRDHKYCVEGWFVRTMPDLNQENPLVLNYLIQNAIWWIEYANLDGFRVDTYSYNDKEGIAKWTKTIMEEYPNFNIVGEVWLHDQAQIAYWQKDSKIGAIQNYNTYLPSVMDFTLHNAVEEMFAENGGWGSGMNKAYDNFVNDFLYPNPDNLLVFMENHDTRRFNEIYDQNIEDYKLALTLIATTRGIPQLYYGSEIGMRGNKDKGDGDIRRDFPGGWAKDEVNAFDPSERTAQQQEFYNFTSKILNWRKSSEVVHKGTLTQFIPENNVYVYFRSLNDKKVMVVLNNSEENQTLNLERFAEELQQNTSGKEILSEKQVNLTGELHIDAKTPMIIELNK</sequence>
<accession>A0ABU3CB84</accession>
<dbReference type="Proteomes" id="UP001262889">
    <property type="component" value="Unassembled WGS sequence"/>
</dbReference>
<dbReference type="SUPFAM" id="SSF81296">
    <property type="entry name" value="E set domains"/>
    <property type="match status" value="1"/>
</dbReference>
<protein>
    <submittedName>
        <fullName evidence="4">Glycoside hydrolase family 13 protein</fullName>
    </submittedName>
</protein>
<dbReference type="InterPro" id="IPR006047">
    <property type="entry name" value="GH13_cat_dom"/>
</dbReference>
<evidence type="ECO:0000259" key="3">
    <source>
        <dbReference type="SMART" id="SM00642"/>
    </source>
</evidence>
<dbReference type="SMART" id="SM00642">
    <property type="entry name" value="Aamy"/>
    <property type="match status" value="1"/>
</dbReference>
<dbReference type="SUPFAM" id="SSF51445">
    <property type="entry name" value="(Trans)glycosidases"/>
    <property type="match status" value="1"/>
</dbReference>
<dbReference type="Pfam" id="PF00128">
    <property type="entry name" value="Alpha-amylase"/>
    <property type="match status" value="1"/>
</dbReference>
<evidence type="ECO:0000313" key="5">
    <source>
        <dbReference type="Proteomes" id="UP001262889"/>
    </source>
</evidence>
<dbReference type="Gene3D" id="2.60.40.1180">
    <property type="entry name" value="Golgi alpha-mannosidase II"/>
    <property type="match status" value="1"/>
</dbReference>
<name>A0ABU3CB84_9FLAO</name>
<evidence type="ECO:0000256" key="1">
    <source>
        <dbReference type="ARBA" id="ARBA00022801"/>
    </source>
</evidence>
<keyword evidence="5" id="KW-1185">Reference proteome</keyword>
<dbReference type="PANTHER" id="PTHR10357">
    <property type="entry name" value="ALPHA-AMYLASE FAMILY MEMBER"/>
    <property type="match status" value="1"/>
</dbReference>
<feature type="domain" description="Glycosyl hydrolase family 13 catalytic" evidence="3">
    <location>
        <begin position="130"/>
        <end position="529"/>
    </location>
</feature>
<dbReference type="PANTHER" id="PTHR10357:SF210">
    <property type="entry name" value="MALTODEXTRIN GLUCOSIDASE"/>
    <property type="match status" value="1"/>
</dbReference>
<dbReference type="Pfam" id="PF10438">
    <property type="entry name" value="Cyc-maltodext_C"/>
    <property type="match status" value="1"/>
</dbReference>
<keyword evidence="1 4" id="KW-0378">Hydrolase</keyword>
<organism evidence="4 5">
    <name type="scientific">Autumnicola tepida</name>
    <dbReference type="NCBI Taxonomy" id="3075595"/>
    <lineage>
        <taxon>Bacteria</taxon>
        <taxon>Pseudomonadati</taxon>
        <taxon>Bacteroidota</taxon>
        <taxon>Flavobacteriia</taxon>
        <taxon>Flavobacteriales</taxon>
        <taxon>Flavobacteriaceae</taxon>
        <taxon>Autumnicola</taxon>
    </lineage>
</organism>
<dbReference type="GO" id="GO:0016787">
    <property type="term" value="F:hydrolase activity"/>
    <property type="evidence" value="ECO:0007669"/>
    <property type="project" value="UniProtKB-KW"/>
</dbReference>
<dbReference type="CDD" id="cd11340">
    <property type="entry name" value="AmyAc_bac_CMD_like_3"/>
    <property type="match status" value="1"/>
</dbReference>
<reference evidence="4 5" key="1">
    <citation type="submission" date="2023-09" db="EMBL/GenBank/DDBJ databases">
        <authorList>
            <person name="Rey-Velasco X."/>
        </authorList>
    </citation>
    <scope>NUCLEOTIDE SEQUENCE [LARGE SCALE GENOMIC DNA]</scope>
    <source>
        <strain evidence="4 5">F363</strain>
    </source>
</reference>
<gene>
    <name evidence="4" type="ORF">RM553_11550</name>
</gene>
<dbReference type="EMBL" id="JAVRHQ010000013">
    <property type="protein sequence ID" value="MDT0643467.1"/>
    <property type="molecule type" value="Genomic_DNA"/>
</dbReference>
<evidence type="ECO:0000313" key="4">
    <source>
        <dbReference type="EMBL" id="MDT0643467.1"/>
    </source>
</evidence>
<dbReference type="Pfam" id="PF09087">
    <property type="entry name" value="Cyc-maltodext_N"/>
    <property type="match status" value="1"/>
</dbReference>
<dbReference type="InterPro" id="IPR019492">
    <property type="entry name" value="Cyclo-malto-dextrinase_C"/>
</dbReference>
<dbReference type="InterPro" id="IPR015171">
    <property type="entry name" value="Cyc-maltodext_N"/>
</dbReference>
<dbReference type="InterPro" id="IPR013783">
    <property type="entry name" value="Ig-like_fold"/>
</dbReference>
<keyword evidence="2" id="KW-0326">Glycosidase</keyword>
<comment type="caution">
    <text evidence="4">The sequence shown here is derived from an EMBL/GenBank/DDBJ whole genome shotgun (WGS) entry which is preliminary data.</text>
</comment>
<dbReference type="RefSeq" id="WP_311535087.1">
    <property type="nucleotide sequence ID" value="NZ_JAVRHQ010000013.1"/>
</dbReference>
<dbReference type="SUPFAM" id="SSF51011">
    <property type="entry name" value="Glycosyl hydrolase domain"/>
    <property type="match status" value="1"/>
</dbReference>
<dbReference type="Gene3D" id="2.60.40.10">
    <property type="entry name" value="Immunoglobulins"/>
    <property type="match status" value="1"/>
</dbReference>
<dbReference type="InterPro" id="IPR013780">
    <property type="entry name" value="Glyco_hydro_b"/>
</dbReference>
<dbReference type="InterPro" id="IPR017853">
    <property type="entry name" value="GH"/>
</dbReference>
<dbReference type="InterPro" id="IPR014756">
    <property type="entry name" value="Ig_E-set"/>
</dbReference>
<evidence type="ECO:0000256" key="2">
    <source>
        <dbReference type="ARBA" id="ARBA00023295"/>
    </source>
</evidence>
<proteinExistence type="predicted"/>